<reference evidence="1" key="1">
    <citation type="journal article" date="2021" name="Nat. Commun.">
        <title>Genetic determinants of endophytism in the Arabidopsis root mycobiome.</title>
        <authorList>
            <person name="Mesny F."/>
            <person name="Miyauchi S."/>
            <person name="Thiergart T."/>
            <person name="Pickel B."/>
            <person name="Atanasova L."/>
            <person name="Karlsson M."/>
            <person name="Huettel B."/>
            <person name="Barry K.W."/>
            <person name="Haridas S."/>
            <person name="Chen C."/>
            <person name="Bauer D."/>
            <person name="Andreopoulos W."/>
            <person name="Pangilinan J."/>
            <person name="LaButti K."/>
            <person name="Riley R."/>
            <person name="Lipzen A."/>
            <person name="Clum A."/>
            <person name="Drula E."/>
            <person name="Henrissat B."/>
            <person name="Kohler A."/>
            <person name="Grigoriev I.V."/>
            <person name="Martin F.M."/>
            <person name="Hacquard S."/>
        </authorList>
    </citation>
    <scope>NUCLEOTIDE SEQUENCE</scope>
    <source>
        <strain evidence="1">MPI-CAGE-CH-0243</strain>
    </source>
</reference>
<accession>A0A9P9CXM5</accession>
<evidence type="ECO:0000313" key="1">
    <source>
        <dbReference type="EMBL" id="KAH7108879.1"/>
    </source>
</evidence>
<dbReference type="Proteomes" id="UP000700596">
    <property type="component" value="Unassembled WGS sequence"/>
</dbReference>
<evidence type="ECO:0000313" key="2">
    <source>
        <dbReference type="Proteomes" id="UP000700596"/>
    </source>
</evidence>
<name>A0A9P9CXM5_9PLEO</name>
<keyword evidence="2" id="KW-1185">Reference proteome</keyword>
<comment type="caution">
    <text evidence="1">The sequence shown here is derived from an EMBL/GenBank/DDBJ whole genome shotgun (WGS) entry which is preliminary data.</text>
</comment>
<protein>
    <submittedName>
        <fullName evidence="1">Uncharacterized protein</fullName>
    </submittedName>
</protein>
<sequence length="211" mass="23023">MRMGRDETHIRNLVSLVPHRTPPAYSSSCTTALVETTSLAALHARGHQRHATSAGRASLRITANTQSVTLTSQSLPTHPMEEYSQKLLSNDNYLIEILNYNSSWLDINVPLSCPSASMVVRSALARTFSCSYSSGPSRAGSKNMIGGVASQPIVEFGDLDEKNSASEIVVFDRSSFWVIFYSYLTLLLPRPSNPKHLPAGHCSPVIIFTVA</sequence>
<dbReference type="AlphaFoldDB" id="A0A9P9CXM5"/>
<dbReference type="EMBL" id="JAGMWT010000035">
    <property type="protein sequence ID" value="KAH7108879.1"/>
    <property type="molecule type" value="Genomic_DNA"/>
</dbReference>
<proteinExistence type="predicted"/>
<organism evidence="1 2">
    <name type="scientific">Dendryphion nanum</name>
    <dbReference type="NCBI Taxonomy" id="256645"/>
    <lineage>
        <taxon>Eukaryota</taxon>
        <taxon>Fungi</taxon>
        <taxon>Dikarya</taxon>
        <taxon>Ascomycota</taxon>
        <taxon>Pezizomycotina</taxon>
        <taxon>Dothideomycetes</taxon>
        <taxon>Pleosporomycetidae</taxon>
        <taxon>Pleosporales</taxon>
        <taxon>Torulaceae</taxon>
        <taxon>Dendryphion</taxon>
    </lineage>
</organism>
<gene>
    <name evidence="1" type="ORF">B0J11DRAFT_241553</name>
</gene>